<protein>
    <submittedName>
        <fullName evidence="1">Uncharacterized protein</fullName>
    </submittedName>
</protein>
<accession>A0A853K7S9</accession>
<dbReference type="GO" id="GO:0000287">
    <property type="term" value="F:magnesium ion binding"/>
    <property type="evidence" value="ECO:0007669"/>
    <property type="project" value="InterPro"/>
</dbReference>
<dbReference type="Proteomes" id="UP000077421">
    <property type="component" value="Unassembled WGS sequence"/>
</dbReference>
<organism evidence="1 2">
    <name type="scientific">Ferroacidibacillus organovorans</name>
    <dbReference type="NCBI Taxonomy" id="1765683"/>
    <lineage>
        <taxon>Bacteria</taxon>
        <taxon>Bacillati</taxon>
        <taxon>Bacillota</taxon>
        <taxon>Bacilli</taxon>
        <taxon>Bacillales</taxon>
        <taxon>Alicyclobacillaceae</taxon>
        <taxon>Ferroacidibacillus</taxon>
    </lineage>
</organism>
<dbReference type="AlphaFoldDB" id="A0A853K7S9"/>
<reference evidence="1 2" key="1">
    <citation type="submission" date="2016-02" db="EMBL/GenBank/DDBJ databases">
        <title>Draft genome sequence of Acidibacillus ferrooxidans SLC66.</title>
        <authorList>
            <person name="Oliveira G."/>
            <person name="Nancucheo I."/>
            <person name="Dall'Agnol H."/>
            <person name="Johnson B."/>
            <person name="Oliveira R."/>
            <person name="Nunes G.L."/>
            <person name="Tzotzos G."/>
            <person name="Orellana S.C."/>
            <person name="Salim A.C."/>
            <person name="Araujo F.M."/>
        </authorList>
    </citation>
    <scope>NUCLEOTIDE SEQUENCE [LARGE SCALE GENOMIC DNA]</scope>
    <source>
        <strain evidence="1 2">SLC66</strain>
    </source>
</reference>
<dbReference type="SUPFAM" id="SSF142823">
    <property type="entry name" value="ComB-like"/>
    <property type="match status" value="1"/>
</dbReference>
<dbReference type="GO" id="GO:0050532">
    <property type="term" value="F:2-phosphosulfolactate phosphatase activity"/>
    <property type="evidence" value="ECO:0007669"/>
    <property type="project" value="InterPro"/>
</dbReference>
<proteinExistence type="predicted"/>
<gene>
    <name evidence="1" type="ORF">AYW79_13195</name>
</gene>
<evidence type="ECO:0000313" key="1">
    <source>
        <dbReference type="EMBL" id="OAG92722.1"/>
    </source>
</evidence>
<name>A0A853K7S9_9BACL</name>
<evidence type="ECO:0000313" key="2">
    <source>
        <dbReference type="Proteomes" id="UP000077421"/>
    </source>
</evidence>
<dbReference type="EMBL" id="LSUQ01000061">
    <property type="protein sequence ID" value="OAG92722.1"/>
    <property type="molecule type" value="Genomic_DNA"/>
</dbReference>
<dbReference type="InterPro" id="IPR036702">
    <property type="entry name" value="ComB-like_sf"/>
</dbReference>
<comment type="caution">
    <text evidence="1">The sequence shown here is derived from an EMBL/GenBank/DDBJ whole genome shotgun (WGS) entry which is preliminary data.</text>
</comment>
<sequence length="139" mass="14739">MSIGTWGDMTMTTEGVFQQSAYAVRFDWGLDGLACLAPLSDTVVIVDILSFTAAVGIAIDRGANGCGGDARGELLALNQGSAVVVTHGNLMTPLLRHFDERFGFEAGAGAALTNPDVYLVTVRGSESTVERVWENIESR</sequence>